<keyword evidence="2" id="KW-1185">Reference proteome</keyword>
<dbReference type="RefSeq" id="WP_185829716.1">
    <property type="nucleotide sequence ID" value="NZ_AP025145.1"/>
</dbReference>
<dbReference type="Proteomes" id="UP001156690">
    <property type="component" value="Unassembled WGS sequence"/>
</dbReference>
<dbReference type="EMBL" id="BSNX01000055">
    <property type="protein sequence ID" value="GLQ74257.1"/>
    <property type="molecule type" value="Genomic_DNA"/>
</dbReference>
<evidence type="ECO:0000313" key="1">
    <source>
        <dbReference type="EMBL" id="GLQ74257.1"/>
    </source>
</evidence>
<organism evidence="1 2">
    <name type="scientific">Vibrio penaeicida</name>
    <dbReference type="NCBI Taxonomy" id="104609"/>
    <lineage>
        <taxon>Bacteria</taxon>
        <taxon>Pseudomonadati</taxon>
        <taxon>Pseudomonadota</taxon>
        <taxon>Gammaproteobacteria</taxon>
        <taxon>Vibrionales</taxon>
        <taxon>Vibrionaceae</taxon>
        <taxon>Vibrio</taxon>
    </lineage>
</organism>
<proteinExistence type="predicted"/>
<accession>A0AAV5NUH6</accession>
<comment type="caution">
    <text evidence="1">The sequence shown here is derived from an EMBL/GenBank/DDBJ whole genome shotgun (WGS) entry which is preliminary data.</text>
</comment>
<dbReference type="AlphaFoldDB" id="A0AAV5NUH6"/>
<dbReference type="Pfam" id="PF15892">
    <property type="entry name" value="BNR_4"/>
    <property type="match status" value="1"/>
</dbReference>
<evidence type="ECO:0000313" key="2">
    <source>
        <dbReference type="Proteomes" id="UP001156690"/>
    </source>
</evidence>
<gene>
    <name evidence="1" type="ORF">GCM10007932_36180</name>
</gene>
<sequence>MLFPLMIALPQQLSAAPVSNDYDFVITEDGTYIWFVDERARINDGVLYTSYVKIDGFTGMSTLDLESGSRIGDDIDLSSFQQADDHNNGAILPLQNGKMMSLYTLHDARRTQYYRVSNTSLPLTLEDWGEERTYPIPKTATYNNAYQLSAENGKIYNFFRVGTRDPYYVTFDANGDNPTEAKHFIQNGTQWWDRAYAKYASNGVDRIDFFFTDGHPTPKRTSLYHLYIKNGKTYKSDGTLIGNLDDAPFVVSDGTVVYQQGEDGTNRSPWNHEVRYDSSGNPVLLYSHQYDKNTIDYYMATWNASTNQWDKIWVADAGDALIPEPMTAPDGTRFGGSQIDYAGGITLNPYNPNEIFISANVNPATGLDTDKFEIYKGVLSGTSFTWEALTSNSPDNNYRPFVPFGAESSNEQVVIWFTGKYESFVNGYKDLQSTGEPHYFKGYDSKIVGKYINNPIAYIARTCQAVNISPSSSNTTAYGGSQDKGNATFANNGISLTGNSWKAIDIDYRVTPNTTVSFEFKSDVQGEEHAIGLDNNLSVSNRLRARLYGTQKDANIEGAFDTYHTSGEFSRFITPIGKSIGNQPFSANYLVVNADDDAAALGDSTFRNMSIFEDYSDVYFSRNQVDVYDPNQGDGGTFQVSPDGSTLSIANNAWRVVELPYDITPNTVITFDFKSAQQGEFHGIALDKDRTLNNGETRFALYGTQPDSNSNELFKTYDASGEFQHFSIPVGQFATAESTKYLLLIADHDNGEKNGESVFRNVRVFDDANGNLIDDRCDPAL</sequence>
<reference evidence="2" key="1">
    <citation type="journal article" date="2019" name="Int. J. Syst. Evol. Microbiol.">
        <title>The Global Catalogue of Microorganisms (GCM) 10K type strain sequencing project: providing services to taxonomists for standard genome sequencing and annotation.</title>
        <authorList>
            <consortium name="The Broad Institute Genomics Platform"/>
            <consortium name="The Broad Institute Genome Sequencing Center for Infectious Disease"/>
            <person name="Wu L."/>
            <person name="Ma J."/>
        </authorList>
    </citation>
    <scope>NUCLEOTIDE SEQUENCE [LARGE SCALE GENOMIC DNA]</scope>
    <source>
        <strain evidence="2">NBRC 15640</strain>
    </source>
</reference>
<protein>
    <submittedName>
        <fullName evidence="1">Uncharacterized protein</fullName>
    </submittedName>
</protein>
<name>A0AAV5NUH6_9VIBR</name>